<accession>A0A370TGV6</accession>
<evidence type="ECO:0000313" key="2">
    <source>
        <dbReference type="EMBL" id="RDL34426.1"/>
    </source>
</evidence>
<evidence type="ECO:0000313" key="3">
    <source>
        <dbReference type="Proteomes" id="UP000254866"/>
    </source>
</evidence>
<protein>
    <recommendedName>
        <fullName evidence="4">Transcription factor domain-containing protein</fullName>
    </recommendedName>
</protein>
<dbReference type="OrthoDB" id="4159781at2759"/>
<evidence type="ECO:0008006" key="4">
    <source>
        <dbReference type="Google" id="ProtNLM"/>
    </source>
</evidence>
<comment type="caution">
    <text evidence="2">The sequence shown here is derived from an EMBL/GenBank/DDBJ whole genome shotgun (WGS) entry which is preliminary data.</text>
</comment>
<dbReference type="Pfam" id="PF11951">
    <property type="entry name" value="Fungal_trans_2"/>
    <property type="match status" value="1"/>
</dbReference>
<keyword evidence="3" id="KW-1185">Reference proteome</keyword>
<dbReference type="InterPro" id="IPR021858">
    <property type="entry name" value="Fun_TF"/>
</dbReference>
<dbReference type="Proteomes" id="UP000254866">
    <property type="component" value="Unassembled WGS sequence"/>
</dbReference>
<sequence>MDGEAQPGLLKELQFITFTDFKQTTNAETKKIVRSHARRRAHHDTRGECISKRGVIVLDPAPLIGERSPAQQDGDPEKPPAKLPSPSRLGAGRLDPFAAHPIPMSMKIRELVDHLRGDFCPMFRSMTRIGFFASMKDPAGFCQILSTSASHMEQLRGTGAKSPEAIALSTRALRSLNSRLTDPLASISDGVIATILAFCCHGVMFNDLQGSVLHLNGLEQILRLRGGLSTLNPILRMVLFWTDTSIAFCQFVPPRFPAPHNLLPRINKQLSLNASMPLMEASVAVDIVMAMNNLYCLNELIAEKAMAGDIWRGGVFAGLHIVPVLHEFLSIPLNCPTRDPVLIRQDAYQVGAILYLGIIRRRFGMKTYISPDGHSHVRTLKDTITSLEASGQIFDDRTLLWLLLLGSVESIVTQDHQWFVSNLVQSIVRVGCQSWGAVLNYVREVLWIEGLAHMESESLRGEVSTELLSSYGYILT</sequence>
<feature type="region of interest" description="Disordered" evidence="1">
    <location>
        <begin position="61"/>
        <end position="93"/>
    </location>
</feature>
<dbReference type="AlphaFoldDB" id="A0A370TGV6"/>
<dbReference type="GeneID" id="43600403"/>
<organism evidence="2 3">
    <name type="scientific">Venustampulla echinocandica</name>
    <dbReference type="NCBI Taxonomy" id="2656787"/>
    <lineage>
        <taxon>Eukaryota</taxon>
        <taxon>Fungi</taxon>
        <taxon>Dikarya</taxon>
        <taxon>Ascomycota</taxon>
        <taxon>Pezizomycotina</taxon>
        <taxon>Leotiomycetes</taxon>
        <taxon>Helotiales</taxon>
        <taxon>Pleuroascaceae</taxon>
        <taxon>Venustampulla</taxon>
    </lineage>
</organism>
<evidence type="ECO:0000256" key="1">
    <source>
        <dbReference type="SAM" id="MobiDB-lite"/>
    </source>
</evidence>
<dbReference type="RefSeq" id="XP_031867408.1">
    <property type="nucleotide sequence ID" value="XM_032016177.1"/>
</dbReference>
<reference evidence="2 3" key="1">
    <citation type="journal article" date="2018" name="IMA Fungus">
        <title>IMA Genome-F 9: Draft genome sequence of Annulohypoxylon stygium, Aspergillus mulundensis, Berkeleyomyces basicola (syn. Thielaviopsis basicola), Ceratocystis smalleyi, two Cercospora beticola strains, Coleophoma cylindrospora, Fusarium fracticaudum, Phialophora cf. hyalina, and Morchella septimelata.</title>
        <authorList>
            <person name="Wingfield B.D."/>
            <person name="Bills G.F."/>
            <person name="Dong Y."/>
            <person name="Huang W."/>
            <person name="Nel W.J."/>
            <person name="Swalarsk-Parry B.S."/>
            <person name="Vaghefi N."/>
            <person name="Wilken P.M."/>
            <person name="An Z."/>
            <person name="de Beer Z.W."/>
            <person name="De Vos L."/>
            <person name="Chen L."/>
            <person name="Duong T.A."/>
            <person name="Gao Y."/>
            <person name="Hammerbacher A."/>
            <person name="Kikkert J.R."/>
            <person name="Li Y."/>
            <person name="Li H."/>
            <person name="Li K."/>
            <person name="Li Q."/>
            <person name="Liu X."/>
            <person name="Ma X."/>
            <person name="Naidoo K."/>
            <person name="Pethybridge S.J."/>
            <person name="Sun J."/>
            <person name="Steenkamp E.T."/>
            <person name="van der Nest M.A."/>
            <person name="van Wyk S."/>
            <person name="Wingfield M.J."/>
            <person name="Xiong C."/>
            <person name="Yue Q."/>
            <person name="Zhang X."/>
        </authorList>
    </citation>
    <scope>NUCLEOTIDE SEQUENCE [LARGE SCALE GENOMIC DNA]</scope>
    <source>
        <strain evidence="2 3">BP 5553</strain>
    </source>
</reference>
<gene>
    <name evidence="2" type="ORF">BP5553_07554</name>
</gene>
<dbReference type="PANTHER" id="PTHR37540:SF5">
    <property type="entry name" value="TRANSCRIPTION FACTOR DOMAIN-CONTAINING PROTEIN"/>
    <property type="match status" value="1"/>
</dbReference>
<name>A0A370TGV6_9HELO</name>
<dbReference type="PANTHER" id="PTHR37540">
    <property type="entry name" value="TRANSCRIPTION FACTOR (ACR-2), PUTATIVE-RELATED-RELATED"/>
    <property type="match status" value="1"/>
</dbReference>
<dbReference type="STRING" id="2656787.A0A370TGV6"/>
<dbReference type="EMBL" id="NPIC01000007">
    <property type="protein sequence ID" value="RDL34426.1"/>
    <property type="molecule type" value="Genomic_DNA"/>
</dbReference>
<proteinExistence type="predicted"/>